<dbReference type="Gene3D" id="1.10.510.10">
    <property type="entry name" value="Transferase(Phosphotransferase) domain 1"/>
    <property type="match status" value="2"/>
</dbReference>
<dbReference type="PROSITE" id="PS00108">
    <property type="entry name" value="PROTEIN_KINASE_ST"/>
    <property type="match status" value="1"/>
</dbReference>
<dbReference type="SUPFAM" id="SSF56112">
    <property type="entry name" value="Protein kinase-like (PK-like)"/>
    <property type="match status" value="2"/>
</dbReference>
<evidence type="ECO:0000256" key="2">
    <source>
        <dbReference type="ARBA" id="ARBA00022840"/>
    </source>
</evidence>
<keyword evidence="6" id="KW-1185">Reference proteome</keyword>
<name>A0ABQ9E9B9_TEGGR</name>
<keyword evidence="2 3" id="KW-0067">ATP-binding</keyword>
<evidence type="ECO:0000256" key="1">
    <source>
        <dbReference type="ARBA" id="ARBA00022741"/>
    </source>
</evidence>
<dbReference type="Pfam" id="PF25273">
    <property type="entry name" value="DUF7869"/>
    <property type="match status" value="1"/>
</dbReference>
<comment type="caution">
    <text evidence="5">The sequence shown here is derived from an EMBL/GenBank/DDBJ whole genome shotgun (WGS) entry which is preliminary data.</text>
</comment>
<dbReference type="PANTHER" id="PTHR34415:SF1">
    <property type="entry name" value="INTEGRASE CATALYTIC DOMAIN-CONTAINING PROTEIN"/>
    <property type="match status" value="1"/>
</dbReference>
<dbReference type="Proteomes" id="UP001217089">
    <property type="component" value="Unassembled WGS sequence"/>
</dbReference>
<dbReference type="PROSITE" id="PS00107">
    <property type="entry name" value="PROTEIN_KINASE_ATP"/>
    <property type="match status" value="1"/>
</dbReference>
<proteinExistence type="predicted"/>
<feature type="domain" description="Protein kinase" evidence="4">
    <location>
        <begin position="4"/>
        <end position="414"/>
    </location>
</feature>
<accession>A0ABQ9E9B9</accession>
<dbReference type="Pfam" id="PF00069">
    <property type="entry name" value="Pkinase"/>
    <property type="match status" value="1"/>
</dbReference>
<dbReference type="InterPro" id="IPR057191">
    <property type="entry name" value="DUF7869"/>
</dbReference>
<dbReference type="PROSITE" id="PS50011">
    <property type="entry name" value="PROTEIN_KINASE_DOM"/>
    <property type="match status" value="1"/>
</dbReference>
<dbReference type="Gene3D" id="3.30.200.20">
    <property type="entry name" value="Phosphorylase Kinase, domain 1"/>
    <property type="match status" value="1"/>
</dbReference>
<protein>
    <recommendedName>
        <fullName evidence="4">Protein kinase domain-containing protein</fullName>
    </recommendedName>
</protein>
<dbReference type="PANTHER" id="PTHR34415">
    <property type="entry name" value="INTEGRASE CATALYTIC DOMAIN-CONTAINING PROTEIN"/>
    <property type="match status" value="1"/>
</dbReference>
<evidence type="ECO:0000256" key="3">
    <source>
        <dbReference type="PROSITE-ProRule" id="PRU10141"/>
    </source>
</evidence>
<evidence type="ECO:0000259" key="4">
    <source>
        <dbReference type="PROSITE" id="PS50011"/>
    </source>
</evidence>
<reference evidence="5 6" key="1">
    <citation type="submission" date="2022-12" db="EMBL/GenBank/DDBJ databases">
        <title>Chromosome-level genome of Tegillarca granosa.</title>
        <authorList>
            <person name="Kim J."/>
        </authorList>
    </citation>
    <scope>NUCLEOTIDE SEQUENCE [LARGE SCALE GENOMIC DNA]</scope>
    <source>
        <strain evidence="5">Teg-2019</strain>
        <tissue evidence="5">Adductor muscle</tissue>
    </source>
</reference>
<evidence type="ECO:0000313" key="5">
    <source>
        <dbReference type="EMBL" id="KAJ8301941.1"/>
    </source>
</evidence>
<dbReference type="InterPro" id="IPR000719">
    <property type="entry name" value="Prot_kinase_dom"/>
</dbReference>
<gene>
    <name evidence="5" type="ORF">KUTeg_020928</name>
</gene>
<evidence type="ECO:0000313" key="6">
    <source>
        <dbReference type="Proteomes" id="UP001217089"/>
    </source>
</evidence>
<dbReference type="SMART" id="SM00220">
    <property type="entry name" value="S_TKc"/>
    <property type="match status" value="1"/>
</dbReference>
<keyword evidence="1 3" id="KW-0547">Nucleotide-binding</keyword>
<dbReference type="EMBL" id="JARBDR010000918">
    <property type="protein sequence ID" value="KAJ8301941.1"/>
    <property type="molecule type" value="Genomic_DNA"/>
</dbReference>
<dbReference type="InterPro" id="IPR011009">
    <property type="entry name" value="Kinase-like_dom_sf"/>
</dbReference>
<sequence>MDQYTILGRIGEGAHGIVLKAKHTESGEVVALKKVPLRKLDEGIPNTALREIKALQEIEDNPYVVKLREVFPHGSSLVLAFEYMLSDMSEVIRNSDRPLTEAQVKSYMLMLLKGVAFCHENNIMHRDLKPANLLISSTGHLKIADFGLARVFQNEGNRLYSHQDLNNMVDEFWGRTRRSGGVTEIQEETPMLFDDFNEPIIDQNELLRQQIQSLVVEDETRGDQLIADEERADDPDLETIRKKRQNGCCKKNCFHSYSELTIFDHVLNVCEMQKDQKEAYVMGSISIRHPEKTQTKRGERKQFHCEFHFKDKVICREAFKICYAIGEIVLRNIIIHMKNNGNTPRTHGNRGKKPHNAFNFNDIETIVKFINNYADENGMPFPAPPRGRDEIPIVYLHSSENKRSIHKVYEDACIANEQRAAKYSAFTDIWNTCCGHIKISKPEEDVCGKCEKLRKMVTDAHTENEKLLAADAMRDHIIAVKKEKELYKTCITKAKEELSNIAIPSFPAEPLSSDYQHVHVTFDFAQRVSIPHFARQIGALYFLTPRKIQIFGVRFDGFPLQLNYLIDEDQTVGEDGRNVHGPNSVISMLDDALSKYSLGERVLTLHSDNCAGQNKNMYVMAYFAWRILAGLNTEVNLKMQIAGHARCLIDGGFAHLKRQYRRTDVDTLVHLAEVVTKSAYSNRPVLYKATNGSRNWEWRDWKSFLSAHFRSLRGISSYQHFRFSSTYPGKVFLKKCDDDESETTFTLVKRSVDQVPLNRPDPVTPKGLSRDRQKYLFKSVRPYVRPMFQDITCPAPSEEWYRAPELLYGARKYDEGGENDIEQLCCVLRVLGTPNEKIWPGISDLPDYNKITFPENDPIPLEEIVPDASPEALKLLKKSLVYPTKQRISAKEALLHPYFFTEPLPAHHSELPIPQRTKRGIVRRQAAHDYNPDIPLEKTLIDPEFLAPHVVKMK</sequence>
<organism evidence="5 6">
    <name type="scientific">Tegillarca granosa</name>
    <name type="common">Malaysian cockle</name>
    <name type="synonym">Anadara granosa</name>
    <dbReference type="NCBI Taxonomy" id="220873"/>
    <lineage>
        <taxon>Eukaryota</taxon>
        <taxon>Metazoa</taxon>
        <taxon>Spiralia</taxon>
        <taxon>Lophotrochozoa</taxon>
        <taxon>Mollusca</taxon>
        <taxon>Bivalvia</taxon>
        <taxon>Autobranchia</taxon>
        <taxon>Pteriomorphia</taxon>
        <taxon>Arcoida</taxon>
        <taxon>Arcoidea</taxon>
        <taxon>Arcidae</taxon>
        <taxon>Tegillarca</taxon>
    </lineage>
</organism>
<dbReference type="InterPro" id="IPR017441">
    <property type="entry name" value="Protein_kinase_ATP_BS"/>
</dbReference>
<feature type="binding site" evidence="3">
    <location>
        <position position="33"/>
    </location>
    <ligand>
        <name>ATP</name>
        <dbReference type="ChEBI" id="CHEBI:30616"/>
    </ligand>
</feature>
<dbReference type="InterPro" id="IPR008271">
    <property type="entry name" value="Ser/Thr_kinase_AS"/>
</dbReference>